<dbReference type="InterPro" id="IPR007016">
    <property type="entry name" value="O-antigen_ligase-rel_domated"/>
</dbReference>
<comment type="subcellular location">
    <subcellularLocation>
        <location evidence="1">Membrane</location>
        <topology evidence="1">Multi-pass membrane protein</topology>
    </subcellularLocation>
</comment>
<dbReference type="GO" id="GO:0016874">
    <property type="term" value="F:ligase activity"/>
    <property type="evidence" value="ECO:0007669"/>
    <property type="project" value="UniProtKB-KW"/>
</dbReference>
<feature type="transmembrane region" description="Helical" evidence="5">
    <location>
        <begin position="241"/>
        <end position="257"/>
    </location>
</feature>
<proteinExistence type="predicted"/>
<dbReference type="EMBL" id="FUYH01000021">
    <property type="protein sequence ID" value="SKA96447.1"/>
    <property type="molecule type" value="Genomic_DNA"/>
</dbReference>
<feature type="transmembrane region" description="Helical" evidence="5">
    <location>
        <begin position="104"/>
        <end position="120"/>
    </location>
</feature>
<feature type="domain" description="O-antigen ligase-related" evidence="6">
    <location>
        <begin position="204"/>
        <end position="342"/>
    </location>
</feature>
<organism evidence="7 8">
    <name type="scientific">Caloramator quimbayensis</name>
    <dbReference type="NCBI Taxonomy" id="1147123"/>
    <lineage>
        <taxon>Bacteria</taxon>
        <taxon>Bacillati</taxon>
        <taxon>Bacillota</taxon>
        <taxon>Clostridia</taxon>
        <taxon>Eubacteriales</taxon>
        <taxon>Clostridiaceae</taxon>
        <taxon>Caloramator</taxon>
    </lineage>
</organism>
<name>A0A1T4Y3P8_9CLOT</name>
<sequence>MFLKRLFNIIMYSFILIVPIMPLKVKIKYFPMSADFILGGLAIFIGALYCIRLFCIKDKAFLETIFSKRIKLLNIFIIFFVLLSLISVGYSVNKAAAISETFRFLEYVLLFYLIIIIADDKFIKVSFLLYFLSMIFANFYGVMQFVLNLSNFRDAGAVYPLGRGRVFATFENPNYWGCAVNSVIFIPIIDMIEGKRLKILYNILLFILFLFNLLMSFTRGSWVGFGLGLLLLFFIRYKKGLISLPFIFGGALIVPYIRNRILSIFSFSNLTNNERLKLWKTGIIMFKEHFWTGVGNGNYLYRYTEYVKKYKDLYLGRWKFSVHNSYIKMFAELGIFGGILFIGIYLMLFYLIYYTYKNSKKYNLYALAFLCFGASYIFQNFFNNLMFIPQLNVFVWIIIALLYKGNFLEEQEDKKWEF</sequence>
<keyword evidence="4 5" id="KW-0472">Membrane</keyword>
<evidence type="ECO:0000256" key="5">
    <source>
        <dbReference type="SAM" id="Phobius"/>
    </source>
</evidence>
<feature type="transmembrane region" description="Helical" evidence="5">
    <location>
        <begin position="362"/>
        <end position="378"/>
    </location>
</feature>
<evidence type="ECO:0000259" key="6">
    <source>
        <dbReference type="Pfam" id="PF04932"/>
    </source>
</evidence>
<feature type="transmembrane region" description="Helical" evidence="5">
    <location>
        <begin position="204"/>
        <end position="235"/>
    </location>
</feature>
<dbReference type="PANTHER" id="PTHR37422">
    <property type="entry name" value="TEICHURONIC ACID BIOSYNTHESIS PROTEIN TUAE"/>
    <property type="match status" value="1"/>
</dbReference>
<protein>
    <submittedName>
        <fullName evidence="7">O-antigen ligase</fullName>
    </submittedName>
</protein>
<keyword evidence="8" id="KW-1185">Reference proteome</keyword>
<feature type="transmembrane region" description="Helical" evidence="5">
    <location>
        <begin position="333"/>
        <end position="356"/>
    </location>
</feature>
<dbReference type="STRING" id="1147123.SAMN05443428_12118"/>
<keyword evidence="7" id="KW-0436">Ligase</keyword>
<dbReference type="PANTHER" id="PTHR37422:SF13">
    <property type="entry name" value="LIPOPOLYSACCHARIDE BIOSYNTHESIS PROTEIN PA4999-RELATED"/>
    <property type="match status" value="1"/>
</dbReference>
<accession>A0A1T4Y3P8</accession>
<evidence type="ECO:0000256" key="1">
    <source>
        <dbReference type="ARBA" id="ARBA00004141"/>
    </source>
</evidence>
<feature type="transmembrane region" description="Helical" evidence="5">
    <location>
        <begin position="29"/>
        <end position="51"/>
    </location>
</feature>
<dbReference type="RefSeq" id="WP_179122290.1">
    <property type="nucleotide sequence ID" value="NZ_FUYH01000021.1"/>
</dbReference>
<dbReference type="AlphaFoldDB" id="A0A1T4Y3P8"/>
<gene>
    <name evidence="7" type="ORF">SAMN05443428_12118</name>
</gene>
<dbReference type="Proteomes" id="UP000190105">
    <property type="component" value="Unassembled WGS sequence"/>
</dbReference>
<evidence type="ECO:0000313" key="8">
    <source>
        <dbReference type="Proteomes" id="UP000190105"/>
    </source>
</evidence>
<evidence type="ECO:0000256" key="2">
    <source>
        <dbReference type="ARBA" id="ARBA00022692"/>
    </source>
</evidence>
<feature type="transmembrane region" description="Helical" evidence="5">
    <location>
        <begin position="7"/>
        <end position="23"/>
    </location>
</feature>
<feature type="transmembrane region" description="Helical" evidence="5">
    <location>
        <begin position="385"/>
        <end position="403"/>
    </location>
</feature>
<evidence type="ECO:0000256" key="4">
    <source>
        <dbReference type="ARBA" id="ARBA00023136"/>
    </source>
</evidence>
<feature type="transmembrane region" description="Helical" evidence="5">
    <location>
        <begin position="127"/>
        <end position="147"/>
    </location>
</feature>
<dbReference type="GO" id="GO:0016020">
    <property type="term" value="C:membrane"/>
    <property type="evidence" value="ECO:0007669"/>
    <property type="project" value="UniProtKB-SubCell"/>
</dbReference>
<feature type="transmembrane region" description="Helical" evidence="5">
    <location>
        <begin position="72"/>
        <end position="92"/>
    </location>
</feature>
<evidence type="ECO:0000313" key="7">
    <source>
        <dbReference type="EMBL" id="SKA96447.1"/>
    </source>
</evidence>
<keyword evidence="2 5" id="KW-0812">Transmembrane</keyword>
<reference evidence="8" key="1">
    <citation type="submission" date="2017-02" db="EMBL/GenBank/DDBJ databases">
        <authorList>
            <person name="Varghese N."/>
            <person name="Submissions S."/>
        </authorList>
    </citation>
    <scope>NUCLEOTIDE SEQUENCE [LARGE SCALE GENOMIC DNA]</scope>
    <source>
        <strain evidence="8">USBA 833</strain>
    </source>
</reference>
<dbReference type="Pfam" id="PF04932">
    <property type="entry name" value="Wzy_C"/>
    <property type="match status" value="1"/>
</dbReference>
<evidence type="ECO:0000256" key="3">
    <source>
        <dbReference type="ARBA" id="ARBA00022989"/>
    </source>
</evidence>
<dbReference type="InterPro" id="IPR051533">
    <property type="entry name" value="WaaL-like"/>
</dbReference>
<keyword evidence="3 5" id="KW-1133">Transmembrane helix</keyword>